<organism evidence="1 2">
    <name type="scientific">Amycolatopsis coloradensis</name>
    <dbReference type="NCBI Taxonomy" id="76021"/>
    <lineage>
        <taxon>Bacteria</taxon>
        <taxon>Bacillati</taxon>
        <taxon>Actinomycetota</taxon>
        <taxon>Actinomycetes</taxon>
        <taxon>Pseudonocardiales</taxon>
        <taxon>Pseudonocardiaceae</taxon>
        <taxon>Amycolatopsis</taxon>
    </lineage>
</organism>
<proteinExistence type="predicted"/>
<dbReference type="EMBL" id="CP150484">
    <property type="protein sequence ID" value="WYW16102.1"/>
    <property type="molecule type" value="Genomic_DNA"/>
</dbReference>
<protein>
    <submittedName>
        <fullName evidence="1">Uncharacterized protein</fullName>
    </submittedName>
</protein>
<evidence type="ECO:0000313" key="1">
    <source>
        <dbReference type="EMBL" id="WYW16102.1"/>
    </source>
</evidence>
<dbReference type="Proteomes" id="UP001456344">
    <property type="component" value="Chromosome"/>
</dbReference>
<keyword evidence="2" id="KW-1185">Reference proteome</keyword>
<evidence type="ECO:0000313" key="2">
    <source>
        <dbReference type="Proteomes" id="UP001456344"/>
    </source>
</evidence>
<reference evidence="1" key="1">
    <citation type="submission" date="2023-10" db="EMBL/GenBank/DDBJ databases">
        <title>Whole genome sequencing of actinobacterial strain Amycolatopsis sp. (BCA-696) identifies the underlying plant growth-promoting genes.</title>
        <authorList>
            <person name="Gandham P."/>
            <person name="Vadla N."/>
            <person name="Saji A."/>
            <person name="Srinivas V."/>
            <person name="Ruperao P."/>
            <person name="Selvanayagam S."/>
            <person name="Saxena R.K."/>
            <person name="Rathore A."/>
            <person name="Gopalakrishnan S."/>
            <person name="Thakur V."/>
        </authorList>
    </citation>
    <scope>NUCLEOTIDE SEQUENCE</scope>
    <source>
        <strain evidence="1">BCA-696</strain>
    </source>
</reference>
<accession>A0ACD5BA31</accession>
<gene>
    <name evidence="1" type="ORF">LCL61_11125</name>
</gene>
<sequence length="162" mass="16828">MAELARPCPYGSPSRQAGKDPFLTAGPRRGDGRKASRRATGPRSRWALDALTGDADQIKAQAETWSNIAKELGAIGTDLTDLVKADLRTWAGDAADRYRERSQDTVTVLTAAQKGCEGASSGVKTAGEVVAAVRTWSATSSPNSSATSSAGHCRCCSPSASA</sequence>
<name>A0ACD5BA31_9PSEU</name>